<evidence type="ECO:0000313" key="2">
    <source>
        <dbReference type="EMBL" id="ASN25178.1"/>
    </source>
</evidence>
<dbReference type="STRING" id="1355015.LK06_014255"/>
<keyword evidence="3" id="KW-1185">Reference proteome</keyword>
<dbReference type="EMBL" id="CP022433">
    <property type="protein sequence ID" value="ASN25178.1"/>
    <property type="molecule type" value="Genomic_DNA"/>
</dbReference>
<organism evidence="2 3">
    <name type="scientific">Streptomyces pluripotens</name>
    <dbReference type="NCBI Taxonomy" id="1355015"/>
    <lineage>
        <taxon>Bacteria</taxon>
        <taxon>Bacillati</taxon>
        <taxon>Actinomycetota</taxon>
        <taxon>Actinomycetes</taxon>
        <taxon>Kitasatosporales</taxon>
        <taxon>Streptomycetaceae</taxon>
        <taxon>Streptomyces</taxon>
    </lineage>
</organism>
<accession>A0A221NZE8</accession>
<name>A0A221NZE8_9ACTN</name>
<dbReference type="AlphaFoldDB" id="A0A221NZE8"/>
<evidence type="ECO:0000256" key="1">
    <source>
        <dbReference type="SAM" id="MobiDB-lite"/>
    </source>
</evidence>
<dbReference type="Proteomes" id="UP000031501">
    <property type="component" value="Chromosome"/>
</dbReference>
<dbReference type="KEGG" id="splu:LK06_014255"/>
<dbReference type="RefSeq" id="WP_052269816.1">
    <property type="nucleotide sequence ID" value="NZ_CP021080.1"/>
</dbReference>
<protein>
    <submittedName>
        <fullName evidence="2">Uncharacterized protein</fullName>
    </submittedName>
</protein>
<reference evidence="2 3" key="1">
    <citation type="submission" date="2017-07" db="EMBL/GenBank/DDBJ databases">
        <title>Genome sequence of Streptomyces pluripotens MUSC 137T.</title>
        <authorList>
            <person name="Ser H.-L."/>
            <person name="Lee L.-H."/>
        </authorList>
    </citation>
    <scope>NUCLEOTIDE SEQUENCE [LARGE SCALE GENOMIC DNA]</scope>
    <source>
        <strain evidence="2 3">MUSC 137</strain>
    </source>
</reference>
<proteinExistence type="predicted"/>
<dbReference type="OrthoDB" id="5969911at2"/>
<gene>
    <name evidence="2" type="ORF">LK07_15400</name>
</gene>
<evidence type="ECO:0000313" key="3">
    <source>
        <dbReference type="Proteomes" id="UP000031501"/>
    </source>
</evidence>
<sequence length="170" mass="18604">MPTWQQLRDARFTKYEGAADGWGKVSNRADAARIRVDQEMAASIHTTQKGEAQTSAERDLTQLGRNYHYLYGECGLIRTTLNGLAAELSGEQKKLKQALDDAADLKFTVNEDGSVEYPRSTELPMAPGASSGTGVAKSGVLFRTCLVRARRTETPTRAGPRTSPNASRKR</sequence>
<feature type="region of interest" description="Disordered" evidence="1">
    <location>
        <begin position="150"/>
        <end position="170"/>
    </location>
</feature>